<comment type="caution">
    <text evidence="1">The sequence shown here is derived from an EMBL/GenBank/DDBJ whole genome shotgun (WGS) entry which is preliminary data.</text>
</comment>
<evidence type="ECO:0000313" key="1">
    <source>
        <dbReference type="EMBL" id="KAA1092251.1"/>
    </source>
</evidence>
<dbReference type="EMBL" id="VDEP01000376">
    <property type="protein sequence ID" value="KAA1092251.1"/>
    <property type="molecule type" value="Genomic_DNA"/>
</dbReference>
<sequence>MYHELSGLIRVQHGPDPDRLKCGSLSATPNGASLGFVGQITNPLAGPTYCQGTSTAGYDSTEICGGVKSNPRRNGITDFEPL</sequence>
<organism evidence="1 2">
    <name type="scientific">Puccinia graminis f. sp. tritici</name>
    <dbReference type="NCBI Taxonomy" id="56615"/>
    <lineage>
        <taxon>Eukaryota</taxon>
        <taxon>Fungi</taxon>
        <taxon>Dikarya</taxon>
        <taxon>Basidiomycota</taxon>
        <taxon>Pucciniomycotina</taxon>
        <taxon>Pucciniomycetes</taxon>
        <taxon>Pucciniales</taxon>
        <taxon>Pucciniaceae</taxon>
        <taxon>Puccinia</taxon>
    </lineage>
</organism>
<dbReference type="Proteomes" id="UP000325313">
    <property type="component" value="Unassembled WGS sequence"/>
</dbReference>
<reference evidence="1 2" key="1">
    <citation type="submission" date="2019-05" db="EMBL/GenBank/DDBJ databases">
        <title>Emergence of the Ug99 lineage of the wheat stem rust pathogen through somatic hybridization.</title>
        <authorList>
            <person name="Li F."/>
            <person name="Upadhyaya N.M."/>
            <person name="Sperschneider J."/>
            <person name="Matny O."/>
            <person name="Nguyen-Phuc H."/>
            <person name="Mago R."/>
            <person name="Raley C."/>
            <person name="Miller M.E."/>
            <person name="Silverstein K.A.T."/>
            <person name="Henningsen E."/>
            <person name="Hirsch C.D."/>
            <person name="Visser B."/>
            <person name="Pretorius Z.A."/>
            <person name="Steffenson B.J."/>
            <person name="Schwessinger B."/>
            <person name="Dodds P.N."/>
            <person name="Figueroa M."/>
        </authorList>
    </citation>
    <scope>NUCLEOTIDE SEQUENCE [LARGE SCALE GENOMIC DNA]</scope>
    <source>
        <strain evidence="1 2">Ug99</strain>
    </source>
</reference>
<proteinExistence type="predicted"/>
<dbReference type="AlphaFoldDB" id="A0A5B0NSR3"/>
<gene>
    <name evidence="1" type="ORF">PGTUg99_006764</name>
</gene>
<accession>A0A5B0NSR3</accession>
<evidence type="ECO:0000313" key="2">
    <source>
        <dbReference type="Proteomes" id="UP000325313"/>
    </source>
</evidence>
<name>A0A5B0NSR3_PUCGR</name>
<protein>
    <submittedName>
        <fullName evidence="1">Uncharacterized protein</fullName>
    </submittedName>
</protein>